<dbReference type="GO" id="GO:0042773">
    <property type="term" value="P:ATP synthesis coupled electron transport"/>
    <property type="evidence" value="ECO:0007669"/>
    <property type="project" value="InterPro"/>
</dbReference>
<dbReference type="PANTHER" id="PTHR42703:SF1">
    <property type="entry name" value="NA(+)_H(+) ANTIPORTER SUBUNIT D1"/>
    <property type="match status" value="1"/>
</dbReference>
<evidence type="ECO:0000256" key="6">
    <source>
        <dbReference type="SAM" id="Phobius"/>
    </source>
</evidence>
<organism evidence="8">
    <name type="scientific">Thermofilum pendens</name>
    <dbReference type="NCBI Taxonomy" id="2269"/>
    <lineage>
        <taxon>Archaea</taxon>
        <taxon>Thermoproteota</taxon>
        <taxon>Thermoprotei</taxon>
        <taxon>Thermofilales</taxon>
        <taxon>Thermofilaceae</taxon>
        <taxon>Thermofilum</taxon>
    </lineage>
</organism>
<dbReference type="EMBL" id="DTFI01000114">
    <property type="protein sequence ID" value="HGI43728.1"/>
    <property type="molecule type" value="Genomic_DNA"/>
</dbReference>
<keyword evidence="2" id="KW-1003">Cell membrane</keyword>
<feature type="transmembrane region" description="Helical" evidence="6">
    <location>
        <begin position="283"/>
        <end position="304"/>
    </location>
</feature>
<keyword evidence="4 6" id="KW-1133">Transmembrane helix</keyword>
<evidence type="ECO:0000259" key="7">
    <source>
        <dbReference type="Pfam" id="PF00361"/>
    </source>
</evidence>
<feature type="transmembrane region" description="Helical" evidence="6">
    <location>
        <begin position="120"/>
        <end position="140"/>
    </location>
</feature>
<protein>
    <submittedName>
        <fullName evidence="8">NADH dehydrogenase</fullName>
    </submittedName>
</protein>
<dbReference type="InterPro" id="IPR003918">
    <property type="entry name" value="NADH_UbQ_OxRdtase"/>
</dbReference>
<feature type="transmembrane region" description="Helical" evidence="6">
    <location>
        <begin position="73"/>
        <end position="99"/>
    </location>
</feature>
<keyword evidence="3 6" id="KW-0812">Transmembrane</keyword>
<feature type="transmembrane region" description="Helical" evidence="6">
    <location>
        <begin position="466"/>
        <end position="489"/>
    </location>
</feature>
<evidence type="ECO:0000256" key="2">
    <source>
        <dbReference type="ARBA" id="ARBA00022475"/>
    </source>
</evidence>
<reference evidence="8" key="1">
    <citation type="journal article" date="2020" name="mSystems">
        <title>Genome- and Community-Level Interaction Insights into Carbon Utilization and Element Cycling Functions of Hydrothermarchaeota in Hydrothermal Sediment.</title>
        <authorList>
            <person name="Zhou Z."/>
            <person name="Liu Y."/>
            <person name="Xu W."/>
            <person name="Pan J."/>
            <person name="Luo Z.H."/>
            <person name="Li M."/>
        </authorList>
    </citation>
    <scope>NUCLEOTIDE SEQUENCE [LARGE SCALE GENOMIC DNA]</scope>
    <source>
        <strain evidence="8">SpSt-735</strain>
    </source>
</reference>
<dbReference type="InterPro" id="IPR001750">
    <property type="entry name" value="ND/Mrp_TM"/>
</dbReference>
<evidence type="ECO:0000256" key="5">
    <source>
        <dbReference type="ARBA" id="ARBA00023136"/>
    </source>
</evidence>
<accession>A0A7C4FE14</accession>
<evidence type="ECO:0000256" key="3">
    <source>
        <dbReference type="ARBA" id="ARBA00022692"/>
    </source>
</evidence>
<dbReference type="PRINTS" id="PR01437">
    <property type="entry name" value="NUOXDRDTASE4"/>
</dbReference>
<feature type="transmembrane region" description="Helical" evidence="6">
    <location>
        <begin position="30"/>
        <end position="53"/>
    </location>
</feature>
<feature type="transmembrane region" description="Helical" evidence="6">
    <location>
        <begin position="382"/>
        <end position="404"/>
    </location>
</feature>
<feature type="transmembrane region" description="Helical" evidence="6">
    <location>
        <begin position="217"/>
        <end position="242"/>
    </location>
</feature>
<dbReference type="AlphaFoldDB" id="A0A7C4FE14"/>
<evidence type="ECO:0000313" key="8">
    <source>
        <dbReference type="EMBL" id="HGI43728.1"/>
    </source>
</evidence>
<feature type="transmembrane region" description="Helical" evidence="6">
    <location>
        <begin position="424"/>
        <end position="445"/>
    </location>
</feature>
<evidence type="ECO:0000256" key="4">
    <source>
        <dbReference type="ARBA" id="ARBA00022989"/>
    </source>
</evidence>
<name>A0A7C4FE14_THEPE</name>
<dbReference type="Pfam" id="PF00361">
    <property type="entry name" value="Proton_antipo_M"/>
    <property type="match status" value="1"/>
</dbReference>
<dbReference type="InterPro" id="IPR050586">
    <property type="entry name" value="CPA3_Na-H_Antiporter_D"/>
</dbReference>
<sequence>MGEVPYLWLSVLVPLAAAILSLLPRLGKRALALLNSLSLAASAVLLLVAYILHGVRGVWLDPLRFSMGGLGTFALAIDPMVFVVAFSIAATTSAIALYSEPYMEHRFEELAHEGARAPGWRAYYFLYTLFALAMIGTVMSTNIIEFYVFLELTLIPSFLLIAFYGYGDRVRIAIMYLLWTHVGALLFLIGALAVGFQRGFDFISPQGAFLRGLGEGVPAYAFALMVLGLSVKLAVLGVHMWLPYAHAEAPTPVSALLSPNLIGLGAAMMFRIVYVLFPSTFSAASPALMVWALATIIYGGLMALSQTDFKRLLAYSSISQMGYLLLGLASASAYGVAGTFLHYLVHAFGKAVLFGVAGVLIATYHGLRDIAKMGGLAEKMPYTASLALLGFMHITGIPPTAGIWSEYMILRGAVERSLSLGPEWYIGVAAALLVGIGLSTAYAFLTMRRIFYGSLRVEEAREAPAGLWGPLLLLAALGVLSFIAASPLIDPTVEVVKSVIGG</sequence>
<feature type="transmembrane region" description="Helical" evidence="6">
    <location>
        <begin position="173"/>
        <end position="197"/>
    </location>
</feature>
<proteinExistence type="predicted"/>
<keyword evidence="5 6" id="KW-0472">Membrane</keyword>
<evidence type="ECO:0000256" key="1">
    <source>
        <dbReference type="ARBA" id="ARBA00004651"/>
    </source>
</evidence>
<comment type="caution">
    <text evidence="8">The sequence shown here is derived from an EMBL/GenBank/DDBJ whole genome shotgun (WGS) entry which is preliminary data.</text>
</comment>
<feature type="domain" description="NADH:quinone oxidoreductase/Mrp antiporter transmembrane" evidence="7">
    <location>
        <begin position="140"/>
        <end position="419"/>
    </location>
</feature>
<dbReference type="PANTHER" id="PTHR42703">
    <property type="entry name" value="NADH DEHYDROGENASE"/>
    <property type="match status" value="1"/>
</dbReference>
<dbReference type="GO" id="GO:0008137">
    <property type="term" value="F:NADH dehydrogenase (ubiquinone) activity"/>
    <property type="evidence" value="ECO:0007669"/>
    <property type="project" value="InterPro"/>
</dbReference>
<feature type="transmembrane region" description="Helical" evidence="6">
    <location>
        <begin position="146"/>
        <end position="166"/>
    </location>
</feature>
<feature type="transmembrane region" description="Helical" evidence="6">
    <location>
        <begin position="254"/>
        <end position="277"/>
    </location>
</feature>
<gene>
    <name evidence="8" type="ORF">ENV17_05035</name>
</gene>
<dbReference type="GO" id="GO:0005886">
    <property type="term" value="C:plasma membrane"/>
    <property type="evidence" value="ECO:0007669"/>
    <property type="project" value="UniProtKB-SubCell"/>
</dbReference>
<feature type="transmembrane region" description="Helical" evidence="6">
    <location>
        <begin position="6"/>
        <end position="23"/>
    </location>
</feature>
<comment type="subcellular location">
    <subcellularLocation>
        <location evidence="1">Cell membrane</location>
        <topology evidence="1">Multi-pass membrane protein</topology>
    </subcellularLocation>
</comment>